<dbReference type="GO" id="GO:0007166">
    <property type="term" value="P:cell surface receptor signaling pathway"/>
    <property type="evidence" value="ECO:0007669"/>
    <property type="project" value="InterPro"/>
</dbReference>
<dbReference type="InterPro" id="IPR000832">
    <property type="entry name" value="GPCR_2_secretin-like"/>
</dbReference>
<dbReference type="PANTHER" id="PTHR23112">
    <property type="entry name" value="G PROTEIN-COUPLED RECEPTOR 157-RELATED"/>
    <property type="match status" value="1"/>
</dbReference>
<dbReference type="STRING" id="655863.F0XQQ6"/>
<evidence type="ECO:0000313" key="8">
    <source>
        <dbReference type="EMBL" id="EFW99819.1"/>
    </source>
</evidence>
<dbReference type="EMBL" id="GL629807">
    <property type="protein sequence ID" value="EFW99819.1"/>
    <property type="molecule type" value="Genomic_DNA"/>
</dbReference>
<feature type="transmembrane region" description="Helical" evidence="6">
    <location>
        <begin position="54"/>
        <end position="77"/>
    </location>
</feature>
<evidence type="ECO:0000256" key="4">
    <source>
        <dbReference type="ARBA" id="ARBA00023136"/>
    </source>
</evidence>
<evidence type="ECO:0000256" key="2">
    <source>
        <dbReference type="ARBA" id="ARBA00022692"/>
    </source>
</evidence>
<dbReference type="eggNOG" id="ENOG502QTGV">
    <property type="taxonomic scope" value="Eukaryota"/>
</dbReference>
<keyword evidence="2 6" id="KW-0812">Transmembrane</keyword>
<feature type="transmembrane region" description="Helical" evidence="6">
    <location>
        <begin position="486"/>
        <end position="508"/>
    </location>
</feature>
<dbReference type="SUPFAM" id="SSF81321">
    <property type="entry name" value="Family A G protein-coupled receptor-like"/>
    <property type="match status" value="1"/>
</dbReference>
<protein>
    <submittedName>
        <fullName evidence="8">G-protein coupled receptor</fullName>
    </submittedName>
</protein>
<feature type="transmembrane region" description="Helical" evidence="6">
    <location>
        <begin position="127"/>
        <end position="149"/>
    </location>
</feature>
<dbReference type="PANTHER" id="PTHR23112:SF0">
    <property type="entry name" value="TRANSMEMBRANE PROTEIN 116"/>
    <property type="match status" value="1"/>
</dbReference>
<name>F0XQQ6_GROCL</name>
<dbReference type="GeneID" id="25974240"/>
<dbReference type="AlphaFoldDB" id="F0XQQ6"/>
<proteinExistence type="predicted"/>
<feature type="region of interest" description="Disordered" evidence="5">
    <location>
        <begin position="302"/>
        <end position="330"/>
    </location>
</feature>
<organism evidence="9">
    <name type="scientific">Grosmannia clavigera (strain kw1407 / UAMH 11150)</name>
    <name type="common">Blue stain fungus</name>
    <name type="synonym">Graphiocladiella clavigera</name>
    <dbReference type="NCBI Taxonomy" id="655863"/>
    <lineage>
        <taxon>Eukaryota</taxon>
        <taxon>Fungi</taxon>
        <taxon>Dikarya</taxon>
        <taxon>Ascomycota</taxon>
        <taxon>Pezizomycotina</taxon>
        <taxon>Sordariomycetes</taxon>
        <taxon>Sordariomycetidae</taxon>
        <taxon>Ophiostomatales</taxon>
        <taxon>Ophiostomataceae</taxon>
        <taxon>Leptographium</taxon>
    </lineage>
</organism>
<dbReference type="Pfam" id="PF00002">
    <property type="entry name" value="7tm_2"/>
    <property type="match status" value="1"/>
</dbReference>
<dbReference type="OrthoDB" id="18453at2759"/>
<dbReference type="CDD" id="cd13952">
    <property type="entry name" value="7tm_classB"/>
    <property type="match status" value="1"/>
</dbReference>
<reference evidence="8 9" key="1">
    <citation type="journal article" date="2011" name="Proc. Natl. Acad. Sci. U.S.A.">
        <title>Genome and transcriptome analyses of the mountain pine beetle-fungal symbiont Grosmannia clavigera, a lodgepole pine pathogen.</title>
        <authorList>
            <person name="DiGuistini S."/>
            <person name="Wang Y."/>
            <person name="Liao N.Y."/>
            <person name="Taylor G."/>
            <person name="Tanguay P."/>
            <person name="Feau N."/>
            <person name="Henrissat B."/>
            <person name="Chan S.K."/>
            <person name="Hesse-Orce U."/>
            <person name="Alamouti S.M."/>
            <person name="Tsui C.K.M."/>
            <person name="Docking R.T."/>
            <person name="Levasseur A."/>
            <person name="Haridas S."/>
            <person name="Robertson G."/>
            <person name="Birol I."/>
            <person name="Holt R.A."/>
            <person name="Marra M.A."/>
            <person name="Hamelin R.C."/>
            <person name="Hirst M."/>
            <person name="Jones S.J.M."/>
            <person name="Bohlmann J."/>
            <person name="Breuil C."/>
        </authorList>
    </citation>
    <scope>NUCLEOTIDE SEQUENCE [LARGE SCALE GENOMIC DNA]</scope>
    <source>
        <strain evidence="9">kw1407 / UAMH 11150</strain>
    </source>
</reference>
<keyword evidence="3 6" id="KW-1133">Transmembrane helix</keyword>
<feature type="compositionally biased region" description="Basic and acidic residues" evidence="5">
    <location>
        <begin position="585"/>
        <end position="598"/>
    </location>
</feature>
<feature type="transmembrane region" description="Helical" evidence="6">
    <location>
        <begin position="101"/>
        <end position="120"/>
    </location>
</feature>
<evidence type="ECO:0000313" key="9">
    <source>
        <dbReference type="Proteomes" id="UP000007796"/>
    </source>
</evidence>
<accession>F0XQQ6</accession>
<dbReference type="GO" id="GO:0007189">
    <property type="term" value="P:adenylate cyclase-activating G protein-coupled receptor signaling pathway"/>
    <property type="evidence" value="ECO:0007669"/>
    <property type="project" value="TreeGrafter"/>
</dbReference>
<feature type="transmembrane region" description="Helical" evidence="6">
    <location>
        <begin position="178"/>
        <end position="201"/>
    </location>
</feature>
<feature type="domain" description="G-protein coupled receptors family 2 profile 2" evidence="7">
    <location>
        <begin position="19"/>
        <end position="205"/>
    </location>
</feature>
<feature type="compositionally biased region" description="Low complexity" evidence="5">
    <location>
        <begin position="634"/>
        <end position="644"/>
    </location>
</feature>
<keyword evidence="4 6" id="KW-0472">Membrane</keyword>
<evidence type="ECO:0000256" key="3">
    <source>
        <dbReference type="ARBA" id="ARBA00022989"/>
    </source>
</evidence>
<feature type="region of interest" description="Disordered" evidence="5">
    <location>
        <begin position="519"/>
        <end position="669"/>
    </location>
</feature>
<keyword evidence="8" id="KW-0675">Receptor</keyword>
<comment type="subcellular location">
    <subcellularLocation>
        <location evidence="1">Membrane</location>
        <topology evidence="1">Multi-pass membrane protein</topology>
    </subcellularLocation>
</comment>
<dbReference type="PROSITE" id="PS50261">
    <property type="entry name" value="G_PROTEIN_RECEP_F2_4"/>
    <property type="match status" value="1"/>
</dbReference>
<keyword evidence="9" id="KW-1185">Reference proteome</keyword>
<dbReference type="GO" id="GO:0005886">
    <property type="term" value="C:plasma membrane"/>
    <property type="evidence" value="ECO:0007669"/>
    <property type="project" value="TreeGrafter"/>
</dbReference>
<gene>
    <name evidence="8" type="ORF">CMQ_137</name>
</gene>
<dbReference type="InParanoid" id="F0XQQ6"/>
<dbReference type="Proteomes" id="UP000007796">
    <property type="component" value="Unassembled WGS sequence"/>
</dbReference>
<evidence type="ECO:0000256" key="5">
    <source>
        <dbReference type="SAM" id="MobiDB-lite"/>
    </source>
</evidence>
<evidence type="ECO:0000256" key="1">
    <source>
        <dbReference type="ARBA" id="ARBA00004141"/>
    </source>
</evidence>
<dbReference type="InterPro" id="IPR017981">
    <property type="entry name" value="GPCR_2-like_7TM"/>
</dbReference>
<dbReference type="RefSeq" id="XP_014169234.1">
    <property type="nucleotide sequence ID" value="XM_014313759.1"/>
</dbReference>
<feature type="transmembrane region" description="Helical" evidence="6">
    <location>
        <begin position="440"/>
        <end position="465"/>
    </location>
</feature>
<dbReference type="Gene3D" id="1.20.1070.10">
    <property type="entry name" value="Rhodopsin 7-helix transmembrane proteins"/>
    <property type="match status" value="1"/>
</dbReference>
<feature type="transmembrane region" description="Helical" evidence="6">
    <location>
        <begin position="401"/>
        <end position="420"/>
    </location>
</feature>
<feature type="transmembrane region" description="Helical" evidence="6">
    <location>
        <begin position="25"/>
        <end position="42"/>
    </location>
</feature>
<evidence type="ECO:0000256" key="6">
    <source>
        <dbReference type="SAM" id="Phobius"/>
    </source>
</evidence>
<evidence type="ECO:0000259" key="7">
    <source>
        <dbReference type="PROSITE" id="PS50261"/>
    </source>
</evidence>
<dbReference type="HOGENOM" id="CLU_024810_0_0_1"/>
<dbReference type="GO" id="GO:0004930">
    <property type="term" value="F:G protein-coupled receptor activity"/>
    <property type="evidence" value="ECO:0007669"/>
    <property type="project" value="InterPro"/>
</dbReference>
<sequence length="669" mass="72847">MSENASPSMQLTREQAQVVVAVERAGASLSMLGVVLIIVTFASFKRLRNVPNTFILFASIANIGASIASLIGLAGIAQGSESALCRAQAFLLEMFMQSDPWWSFAMAFNVFLVFFFSASPTTFRRHLWVYCLVCFGLPMIPAIVCLYIKTKKRGPVYGDATLWCWIGDEWNSLRIFTYYIPIWVCIFFSAVIYVAVGYYVFHQRNQLRNLSLSNPAKEASSSENLTGGQPGFYGTVTTEVQITSDVCDSTLSGNRTPPLTPIGSPAQCPWGDGPFPQIATNIHPQRFQNALKRPLLDEEMGAIPYSSSSSSPPPPPPPLLSNHGSRGSAINEYPMATTTHQTKASIRYVNNAVISSSNVTPSHRRPQLSHFSVGDRFSRAWHRTWRRMSSKLRHMDPIKLAYLRTSFVFAISVLVTWTPSSINRIYALLYPTRVSYGLNIASATVLPLQGVWNAVIYFTTSWVLLREEVRRLGYRSRWFRRLAVKLGMGAIVGVDGIASTSASAGFGAGGSMRLRISRGRVYPGNSPGRPSAGGSSNLGVVGSGDGAGPSRGSLAGTGKPGGGGVDMRQCSRTKLDSDCFDDDSRDASRDASRDHDDSNGNDDNYGDNYHDDDTDDDSITDHMGRSRRRLRQGTSVSASASTSTEPGLGTRGPPGIGTMRVQKGGQLDT</sequence>